<proteinExistence type="predicted"/>
<organism evidence="3 4">
    <name type="scientific">Novosphingobium sediminis</name>
    <dbReference type="NCBI Taxonomy" id="707214"/>
    <lineage>
        <taxon>Bacteria</taxon>
        <taxon>Pseudomonadati</taxon>
        <taxon>Pseudomonadota</taxon>
        <taxon>Alphaproteobacteria</taxon>
        <taxon>Sphingomonadales</taxon>
        <taxon>Sphingomonadaceae</taxon>
        <taxon>Novosphingobium</taxon>
    </lineage>
</organism>
<dbReference type="Gene3D" id="3.60.15.10">
    <property type="entry name" value="Ribonuclease Z/Hydroxyacylglutathione hydrolase-like"/>
    <property type="match status" value="1"/>
</dbReference>
<comment type="caution">
    <text evidence="3">The sequence shown here is derived from an EMBL/GenBank/DDBJ whole genome shotgun (WGS) entry which is preliminary data.</text>
</comment>
<sequence>MTLTITVHRGTQQIGGSCIEIAAENGERLILDAGRPLDAPRGAAGLLPATLDLSRAAHVIISHPHMDHWGLVGELPANWPIWSGAFSERLMRLTAALFGDAFPAEIHTWNNRAPVLDIGGFRVTPFLTDHSAADAYMLLIERDGIRVLYTGDFRAHGRKAALVEAFLAHGPKEIDVLLMEGTNLKSSKPVVRESALEERFVELARAVSGRIFVEWSAQNLDRTVTLYRAARRSGRRLVVDLYTADVLLQAPDGSGLPRPDRHLFSSLLVMVTPGLARRYKAMGREDHLARVLATGRATSRAQTAQHDAIVMTRASLLRDFERGDVLRIGADDAFVHSSWSGYLNEDDPRSPWVKAGAAGARRELIHTSGHAGPADLARFADKTAPRFLVPVHGVEWDAPGIALPPVMRLGDGQPWRIPTKPSSHYPTQAEGFDEG</sequence>
<dbReference type="Proteomes" id="UP000321464">
    <property type="component" value="Unassembled WGS sequence"/>
</dbReference>
<dbReference type="OrthoDB" id="9803916at2"/>
<name>A0A512AQ83_9SPHN</name>
<dbReference type="Pfam" id="PF00753">
    <property type="entry name" value="Lactamase_B"/>
    <property type="match status" value="1"/>
</dbReference>
<dbReference type="SUPFAM" id="SSF56281">
    <property type="entry name" value="Metallo-hydrolase/oxidoreductase"/>
    <property type="match status" value="1"/>
</dbReference>
<dbReference type="GO" id="GO:0016787">
    <property type="term" value="F:hydrolase activity"/>
    <property type="evidence" value="ECO:0007669"/>
    <property type="project" value="UniProtKB-KW"/>
</dbReference>
<dbReference type="RefSeq" id="WP_147161177.1">
    <property type="nucleotide sequence ID" value="NZ_BJYR01000028.1"/>
</dbReference>
<protein>
    <submittedName>
        <fullName evidence="3">MBL fold hydrolase</fullName>
    </submittedName>
</protein>
<dbReference type="InterPro" id="IPR036866">
    <property type="entry name" value="RibonucZ/Hydroxyglut_hydro"/>
</dbReference>
<dbReference type="CDD" id="cd07732">
    <property type="entry name" value="metallo-hydrolase-like_MBL-fold"/>
    <property type="match status" value="1"/>
</dbReference>
<keyword evidence="3" id="KW-0378">Hydrolase</keyword>
<dbReference type="PANTHER" id="PTHR43694">
    <property type="entry name" value="RIBONUCLEASE J"/>
    <property type="match status" value="1"/>
</dbReference>
<evidence type="ECO:0000259" key="2">
    <source>
        <dbReference type="SMART" id="SM00849"/>
    </source>
</evidence>
<evidence type="ECO:0000313" key="4">
    <source>
        <dbReference type="Proteomes" id="UP000321464"/>
    </source>
</evidence>
<dbReference type="PANTHER" id="PTHR43694:SF1">
    <property type="entry name" value="RIBONUCLEASE J"/>
    <property type="match status" value="1"/>
</dbReference>
<evidence type="ECO:0000256" key="1">
    <source>
        <dbReference type="SAM" id="MobiDB-lite"/>
    </source>
</evidence>
<feature type="domain" description="Metallo-beta-lactamase" evidence="2">
    <location>
        <begin position="15"/>
        <end position="210"/>
    </location>
</feature>
<reference evidence="3 4" key="1">
    <citation type="submission" date="2019-07" db="EMBL/GenBank/DDBJ databases">
        <title>Whole genome shotgun sequence of Novosphingobium sediminis NBRC 106119.</title>
        <authorList>
            <person name="Hosoyama A."/>
            <person name="Uohara A."/>
            <person name="Ohji S."/>
            <person name="Ichikawa N."/>
        </authorList>
    </citation>
    <scope>NUCLEOTIDE SEQUENCE [LARGE SCALE GENOMIC DNA]</scope>
    <source>
        <strain evidence="3 4">NBRC 106119</strain>
    </source>
</reference>
<feature type="region of interest" description="Disordered" evidence="1">
    <location>
        <begin position="415"/>
        <end position="435"/>
    </location>
</feature>
<dbReference type="AlphaFoldDB" id="A0A512AQ83"/>
<dbReference type="SMART" id="SM00849">
    <property type="entry name" value="Lactamase_B"/>
    <property type="match status" value="1"/>
</dbReference>
<keyword evidence="4" id="KW-1185">Reference proteome</keyword>
<evidence type="ECO:0000313" key="3">
    <source>
        <dbReference type="EMBL" id="GEO01863.1"/>
    </source>
</evidence>
<dbReference type="EMBL" id="BJYR01000028">
    <property type="protein sequence ID" value="GEO01863.1"/>
    <property type="molecule type" value="Genomic_DNA"/>
</dbReference>
<dbReference type="InterPro" id="IPR001279">
    <property type="entry name" value="Metallo-B-lactamas"/>
</dbReference>
<gene>
    <name evidence="3" type="ORF">NSE01_36950</name>
</gene>
<accession>A0A512AQ83</accession>